<keyword evidence="3" id="KW-1185">Reference proteome</keyword>
<name>A0A1H9U1M2_9FIRM</name>
<organism evidence="2 3">
    <name type="scientific">Lachnobacterium bovis</name>
    <dbReference type="NCBI Taxonomy" id="140626"/>
    <lineage>
        <taxon>Bacteria</taxon>
        <taxon>Bacillati</taxon>
        <taxon>Bacillota</taxon>
        <taxon>Clostridia</taxon>
        <taxon>Lachnospirales</taxon>
        <taxon>Lachnospiraceae</taxon>
        <taxon>Lachnobacterium</taxon>
    </lineage>
</organism>
<dbReference type="EMBL" id="FOGW01000022">
    <property type="protein sequence ID" value="SES03375.1"/>
    <property type="molecule type" value="Genomic_DNA"/>
</dbReference>
<dbReference type="Proteomes" id="UP000182471">
    <property type="component" value="Unassembled WGS sequence"/>
</dbReference>
<proteinExistence type="predicted"/>
<evidence type="ECO:0000313" key="3">
    <source>
        <dbReference type="Proteomes" id="UP000182471"/>
    </source>
</evidence>
<feature type="domain" description="DUF1653" evidence="1">
    <location>
        <begin position="11"/>
        <end position="74"/>
    </location>
</feature>
<dbReference type="InterPro" id="IPR037135">
    <property type="entry name" value="DUF1653-like_dom_sf"/>
</dbReference>
<dbReference type="AlphaFoldDB" id="A0A1H9U1M2"/>
<dbReference type="Pfam" id="PF07866">
    <property type="entry name" value="DUF1653"/>
    <property type="match status" value="1"/>
</dbReference>
<reference evidence="3" key="1">
    <citation type="submission" date="2016-10" db="EMBL/GenBank/DDBJ databases">
        <authorList>
            <person name="Varghese N."/>
            <person name="Submissions S."/>
        </authorList>
    </citation>
    <scope>NUCLEOTIDE SEQUENCE [LARGE SCALE GENOMIC DNA]</scope>
    <source>
        <strain evidence="3">S1b</strain>
    </source>
</reference>
<evidence type="ECO:0000313" key="2">
    <source>
        <dbReference type="EMBL" id="SES03375.1"/>
    </source>
</evidence>
<sequence length="261" mass="30936">MSRQRPNNGELYYHFKGKMYQVIGVATHSETREELVIYQALYGNFKTYARPLDMFLSEVDSLKYPDVKQKYRFTRVNVDEFGNKIFVEEDFANKTSTNEQDHVIKIAKEPEYKRVIDNTIKTNSNTLLENEEQVEKPKIEVSTNFVEENLDEKYKEEKVVPRRKSSVFDFSKKTEEKVEQEYVVPEGVNPKLIEFLDSDSYEERYNILVSLRDEITDKLVDDIAVSIDVVIPEGPLWQRYDDLKSALRLRQKYEFANRLRR</sequence>
<dbReference type="Gene3D" id="2.30.30.320">
    <property type="entry name" value="DUF1653-like domain"/>
    <property type="match status" value="1"/>
</dbReference>
<gene>
    <name evidence="2" type="ORF">SAMN02910429_01884</name>
</gene>
<accession>A0A1H9U1M2</accession>
<protein>
    <recommendedName>
        <fullName evidence="1">DUF1653 domain-containing protein</fullName>
    </recommendedName>
</protein>
<dbReference type="InterPro" id="IPR023387">
    <property type="entry name" value="DUF1653-like_dom"/>
</dbReference>
<evidence type="ECO:0000259" key="1">
    <source>
        <dbReference type="Pfam" id="PF07866"/>
    </source>
</evidence>